<dbReference type="InterPro" id="IPR029058">
    <property type="entry name" value="AB_hydrolase_fold"/>
</dbReference>
<accession>A0A8J7QPK6</accession>
<dbReference type="EMBL" id="JAFREP010000027">
    <property type="protein sequence ID" value="MBO1321760.1"/>
    <property type="molecule type" value="Genomic_DNA"/>
</dbReference>
<dbReference type="InterPro" id="IPR022742">
    <property type="entry name" value="Hydrolase_4"/>
</dbReference>
<dbReference type="Gene3D" id="3.40.50.1820">
    <property type="entry name" value="alpha/beta hydrolase"/>
    <property type="match status" value="1"/>
</dbReference>
<proteinExistence type="predicted"/>
<evidence type="ECO:0000259" key="1">
    <source>
        <dbReference type="Pfam" id="PF12146"/>
    </source>
</evidence>
<evidence type="ECO:0000313" key="3">
    <source>
        <dbReference type="Proteomes" id="UP000664417"/>
    </source>
</evidence>
<dbReference type="Pfam" id="PF12146">
    <property type="entry name" value="Hydrolase_4"/>
    <property type="match status" value="1"/>
</dbReference>
<evidence type="ECO:0000313" key="2">
    <source>
        <dbReference type="EMBL" id="MBO1321760.1"/>
    </source>
</evidence>
<comment type="caution">
    <text evidence="2">The sequence shown here is derived from an EMBL/GenBank/DDBJ whole genome shotgun (WGS) entry which is preliminary data.</text>
</comment>
<dbReference type="InterPro" id="IPR000073">
    <property type="entry name" value="AB_hydrolase_1"/>
</dbReference>
<dbReference type="PRINTS" id="PR00111">
    <property type="entry name" value="ABHYDROLASE"/>
</dbReference>
<protein>
    <submittedName>
        <fullName evidence="2">Lysophospholipase</fullName>
    </submittedName>
</protein>
<gene>
    <name evidence="2" type="ORF">J3U88_24995</name>
</gene>
<keyword evidence="3" id="KW-1185">Reference proteome</keyword>
<feature type="domain" description="Serine aminopeptidase S33" evidence="1">
    <location>
        <begin position="27"/>
        <end position="261"/>
    </location>
</feature>
<dbReference type="Proteomes" id="UP000664417">
    <property type="component" value="Unassembled WGS sequence"/>
</dbReference>
<dbReference type="InterPro" id="IPR051044">
    <property type="entry name" value="MAG_DAG_Lipase"/>
</dbReference>
<dbReference type="AlphaFoldDB" id="A0A8J7QPK6"/>
<dbReference type="SUPFAM" id="SSF53474">
    <property type="entry name" value="alpha/beta-Hydrolases"/>
    <property type="match status" value="1"/>
</dbReference>
<reference evidence="2" key="1">
    <citation type="submission" date="2021-03" db="EMBL/GenBank/DDBJ databases">
        <authorList>
            <person name="Wang G."/>
        </authorList>
    </citation>
    <scope>NUCLEOTIDE SEQUENCE</scope>
    <source>
        <strain evidence="2">KCTC 12899</strain>
    </source>
</reference>
<sequence>MLYFEKMLKPNGENSRTLMRFWPSQTPPRGLVCLVHGLGEHCGRYQHVAGFFNRAGYAVAALDLLGHGASVGRRGHFYGYPAVATQINAVVAEAAKSVGDLPVVLYGHSMGGNMVLNVLLRGLLQKEPEALVLSGPLFEPAFEPPTWKVLLGKAVYRIWPTLSLANELDPAGLSRDEQVVADYLKDEWVHGLITAKFVEVLAGGLWANHEAARVTCPVLLMHGDQDPITSVSASKSFAAVAPNCHLKLWPGLRHELHNEPEQNEVLALAAAWLGETLAVAPVVDAFSPSAETKAVG</sequence>
<dbReference type="RefSeq" id="WP_207861733.1">
    <property type="nucleotide sequence ID" value="NZ_JAFREP010000027.1"/>
</dbReference>
<organism evidence="2 3">
    <name type="scientific">Acanthopleuribacter pedis</name>
    <dbReference type="NCBI Taxonomy" id="442870"/>
    <lineage>
        <taxon>Bacteria</taxon>
        <taxon>Pseudomonadati</taxon>
        <taxon>Acidobacteriota</taxon>
        <taxon>Holophagae</taxon>
        <taxon>Acanthopleuribacterales</taxon>
        <taxon>Acanthopleuribacteraceae</taxon>
        <taxon>Acanthopleuribacter</taxon>
    </lineage>
</organism>
<name>A0A8J7QPK6_9BACT</name>
<dbReference type="PANTHER" id="PTHR11614">
    <property type="entry name" value="PHOSPHOLIPASE-RELATED"/>
    <property type="match status" value="1"/>
</dbReference>